<sequence>MSTTPKPPFRKLRGYAFDPALSLQMDMASINTIVYKIPWEEVAREATKVDDSTKSNQNKDDEIIGLKPGPVGEYLEVIDFDPTVGKFYKPVDLNDSYILAQDGLDPSEGNPQFHQQMVYAVGMTTIKNFERALGRRVIWAPKRELKKNNQKGEYENYVPRLRIYPHALREANAYYSPQKKALLFGYFSSVPANESIQMPASLVFTCLSHDIIAHETTHAILDGMHRHYNEPSNPDVLAFHEAFSDIVALFQHFTFPEVLKNQIRKTRGDLASQNLLGQLAQQFGSAIGSYGSLRDAIGEIDEVTNQWKPKPPNTTDYRTVMEPHGRGSILVAAIFDAFISIYKDRVADLLRIASNGTGILSQGELPSDLVNRLADEASKAADHVLQMCIRALDYCPLLTLRLVTICVPLLRPMSI</sequence>
<protein>
    <recommendedName>
        <fullName evidence="3">Peptidase S8</fullName>
    </recommendedName>
</protein>
<proteinExistence type="predicted"/>
<dbReference type="AlphaFoldDB" id="A0A327NCI6"/>
<organism evidence="1 2">
    <name type="scientific">Spirosoma telluris</name>
    <dbReference type="NCBI Taxonomy" id="2183553"/>
    <lineage>
        <taxon>Bacteria</taxon>
        <taxon>Pseudomonadati</taxon>
        <taxon>Bacteroidota</taxon>
        <taxon>Cytophagia</taxon>
        <taxon>Cytophagales</taxon>
        <taxon>Cytophagaceae</taxon>
        <taxon>Spirosoma</taxon>
    </lineage>
</organism>
<evidence type="ECO:0000313" key="1">
    <source>
        <dbReference type="EMBL" id="RAI72917.1"/>
    </source>
</evidence>
<evidence type="ECO:0000313" key="2">
    <source>
        <dbReference type="Proteomes" id="UP000249016"/>
    </source>
</evidence>
<comment type="caution">
    <text evidence="1">The sequence shown here is derived from an EMBL/GenBank/DDBJ whole genome shotgun (WGS) entry which is preliminary data.</text>
</comment>
<keyword evidence="2" id="KW-1185">Reference proteome</keyword>
<dbReference type="Proteomes" id="UP000249016">
    <property type="component" value="Unassembled WGS sequence"/>
</dbReference>
<dbReference type="OrthoDB" id="178184at2"/>
<accession>A0A327NCI6</accession>
<dbReference type="SUPFAM" id="SSF55486">
    <property type="entry name" value="Metalloproteases ('zincins'), catalytic domain"/>
    <property type="match status" value="1"/>
</dbReference>
<name>A0A327NCI6_9BACT</name>
<evidence type="ECO:0008006" key="3">
    <source>
        <dbReference type="Google" id="ProtNLM"/>
    </source>
</evidence>
<reference evidence="1 2" key="1">
    <citation type="submission" date="2018-06" db="EMBL/GenBank/DDBJ databases">
        <title>Spirosoma sp. HMF3257 Genome sequencing and assembly.</title>
        <authorList>
            <person name="Kang H."/>
            <person name="Cha I."/>
            <person name="Kim H."/>
            <person name="Kang J."/>
            <person name="Joh K."/>
        </authorList>
    </citation>
    <scope>NUCLEOTIDE SEQUENCE [LARGE SCALE GENOMIC DNA]</scope>
    <source>
        <strain evidence="1 2">HMF3257</strain>
    </source>
</reference>
<dbReference type="EMBL" id="QLII01000004">
    <property type="protein sequence ID" value="RAI72917.1"/>
    <property type="molecule type" value="Genomic_DNA"/>
</dbReference>
<dbReference type="CDD" id="cd09598">
    <property type="entry name" value="M4_like"/>
    <property type="match status" value="1"/>
</dbReference>
<gene>
    <name evidence="1" type="ORF">HMF3257_39115</name>
</gene>
<dbReference type="RefSeq" id="WP_111351487.1">
    <property type="nucleotide sequence ID" value="NZ_QLII01000004.1"/>
</dbReference>